<evidence type="ECO:0000313" key="10">
    <source>
        <dbReference type="EnsemblMetazoa" id="PHUM210160-PA"/>
    </source>
</evidence>
<sequence>KLLLIPFRSFYGASYIHVPLQDAKSTTDIHFRFKTKRSDSFLLLVAGRTDYCIIRLEFGKLKIRINLGAGESEISSARGLKLDDLNWHEVFITRRDAEFVLVVDNIHITKEKLPGRFYELNIHYGIFLGSQGDFTELFLGHHESLRGCLSHVDYNGINVLKKARERIGQVDVQGVTWSCSPEFEAGYDKEISFVENGAFMTLPNPITRSGTRWDFNVKISNHNGLLLYGSGLTSKSDYVAVEIVDSQIRLIVDRGNGAAELISDDSISDGYWHSVTVFFTPTILEIIIDKKSSSLQLTPTENRYLDLDIGDVLFIGGMELNKRARALGQGIKSADVSIKGCLKNITFDGKRSGFPDAKITVGLLPDCVWEYHCNKNPCVENSICIQQGVESFKCECDNPPCVKPEYTDNYKIFSKTSLPRDLEIIKLVPVITEEGKNSLITTDNIDVVLDYRKYGVRDSGLLFRILKPPEFGKISVENWDKRGLSRQVFTLLDVAKDKIYYLHDGSENHHDVITFDMELSPESGFLLPGYLQGRHRFVLHVNITPVNDPPHLELGPGKVLRLAQGTKKILSKDLLNAEDPDSPTSDLVYTVLNQGGKPEEKGYLERIGRPGLKVDTFTQKEVDNNVIIYVHRGKESSNSRLALQVSDGIETSPPIFLRISSFPLEIRLLNNTGIILTHKSFMKITGQNLSFVTNAEDPTLEIRYEITKLPQYGVIQRFINLEKKNSDETFNGSSLWQVVEQFTSQQISREEIRYLHTNQSPSHDFFKFKVSVGQVKNPTEYDFRVTFTKLSIEPISLEEIYLNGTKDAMITEKELEYVTKPLRTDKKNIVYEIINGPKYGYLSLVTNKRQHLQDGDFFTQEDVERERFRYRLHRKGYSHIKDNFVYKIKVQNAETSPRILNIIYSPNQKLKNEVQVTLEGLQVDEGGRQVLLPTNLDLRANFITSLMYNVTQGPQFGRLEIMDDSLQNILRKNSSYFTSEELFSEKVYYVHDDSETRSDRFNFVALSNEQEDFQYVGEFHVNIILKNDNTPVRVIDKIFNVVINGEKLLTGRDLKYSDADIDTKPSDIIYTRRGIPNGGLYLAKDPTKPVFEFTQDDLDKDLILFKHEGTEYGKIGLWITDGHFYANGLLEVKASPPYILINNTNLIAQSGKVTPITTSHLSSETNLNTQSHEITYNVIEPPQHGYIMLLPEEETLKSFTQLELERKKVFYSHFGDSSVKDYFRFQVIAQDTTAERIFNIRIYPSSFWEDLITRNYTLYVEESTSITITNNNLEVMHPNIAPSDIIYYVVKQPSYGTLEVDSVVATAADDSKDDSKNLIKIFEQSTINDRHLHYVQEIANQTKDLIIMDVTNGITWIRGLELNIIVIPEVIYIQGGRFECLEGDSTQLPNTLFTVQNNYYQNKIIEYDIVEKPKHGFIYLFKKPETPIQKFTKQQYENGLVQYRHDGSETIEDEFKIIGKTEDKESTIVTVNVKILEINDQKPYLVNNKGLELWEGSSAIITSKNLAVKDEDTLPEQILFTVTSVKTGHLALVTNPNKPILHFTQAQIDSSQILFLHKGGLYGKFQFFFTDGETISEKINFNITAKVVKINLVNNENLQIFPTLKKPINSDLLLSVTSDHTSSRGNSITYWIRKKPELGKLVLKDEKNNFVEVDRFTQSDVNDTKIWYHHTKKFRNFYAQDNFEFDVHAEFTHALVEQIFSINISVSSGGLDHFLDISTVEVKEGDSKTIRINTNELISFLTIQAGLESPTIQIHLFKKPTHGQICYRSECNVTIFSQNQLNMGEIIYRHDNSDTLRDEINFWIYLEPGDVLLCNVTIPVKIIPVNDQPFSIITLSPHLTVVEGQKYVLTKHDLLTEDADTSPEDIVYDIINGPSQGTVSVLRNDTNNLDLSGRFTQEDINSGRVVYHHSGSIQPTSFYFRVSDGKFNPTYTVFNIQVLPLILNITSSNPVYLQQCSSVALVTPDNFQIDTNGDVGNVKYNVTKSPKNGVIYLGDVPSNFFTQNDLENKKVMYMQTVMSAPGDSFQLGGWIIEVENPPRVEINVVIKPLIITGIFTPIVGTKNRLGLSVLDASPLAKVTNSNPVYEVIKKPRLGRLKKIIRSSGEKKNIKEKEIGRFSHEELKSGVIYYVTKKSIMADEIYGLDDLMILQLVASIFQPAKVELKFKVVPETNLSVNSIDAISQQHPKMPASKNPISQDGGIRVASPNIKSDYLLILGMIVGVLFLAIIVVIIVRCRTVKSEERKSNKQDLQGPLPLPRPPDDLMPSTGRIKNFTSSNGSTPNSIPQCKVIPIGPVDSITSSDLEINARYPYGISDDPVEDWSSYDTSETGYPHRTINPMLRRNQYWV</sequence>
<feature type="repeat" description="CSPG" evidence="5">
    <location>
        <begin position="1367"/>
        <end position="1460"/>
    </location>
</feature>
<evidence type="ECO:0000256" key="6">
    <source>
        <dbReference type="SAM" id="MobiDB-lite"/>
    </source>
</evidence>
<evidence type="ECO:0000256" key="7">
    <source>
        <dbReference type="SAM" id="Phobius"/>
    </source>
</evidence>
<feature type="repeat" description="CSPG" evidence="5">
    <location>
        <begin position="665"/>
        <end position="771"/>
    </location>
</feature>
<feature type="repeat" description="CSPG" evidence="5">
    <location>
        <begin position="421"/>
        <end position="518"/>
    </location>
</feature>
<dbReference type="OrthoDB" id="430044at2759"/>
<dbReference type="PROSITE" id="PS50025">
    <property type="entry name" value="LAM_G_DOMAIN"/>
    <property type="match status" value="2"/>
</dbReference>
<evidence type="ECO:0000256" key="5">
    <source>
        <dbReference type="PROSITE-ProRule" id="PRU01201"/>
    </source>
</evidence>
<keyword evidence="3" id="KW-0325">Glycoprotein</keyword>
<dbReference type="InParanoid" id="E0VHI2"/>
<evidence type="ECO:0000256" key="4">
    <source>
        <dbReference type="PROSITE-ProRule" id="PRU00122"/>
    </source>
</evidence>
<dbReference type="Gene3D" id="2.60.120.200">
    <property type="match status" value="2"/>
</dbReference>
<dbReference type="PROSITE" id="PS51854">
    <property type="entry name" value="CSPG"/>
    <property type="match status" value="8"/>
</dbReference>
<reference evidence="9" key="1">
    <citation type="submission" date="2007-04" db="EMBL/GenBank/DDBJ databases">
        <title>Annotation of Pediculus humanus corporis strain USDA.</title>
        <authorList>
            <person name="Kirkness E."/>
            <person name="Hannick L."/>
            <person name="Hass B."/>
            <person name="Bruggner R."/>
            <person name="Lawson D."/>
            <person name="Bidwell S."/>
            <person name="Joardar V."/>
            <person name="Caler E."/>
            <person name="Walenz B."/>
            <person name="Inman J."/>
            <person name="Schobel S."/>
            <person name="Galinsky K."/>
            <person name="Amedeo P."/>
            <person name="Strausberg R."/>
        </authorList>
    </citation>
    <scope>NUCLEOTIDE SEQUENCE</scope>
    <source>
        <strain evidence="9">USDA</strain>
    </source>
</reference>
<evidence type="ECO:0000256" key="2">
    <source>
        <dbReference type="ARBA" id="ARBA00022737"/>
    </source>
</evidence>
<feature type="non-terminal residue" evidence="9">
    <location>
        <position position="1"/>
    </location>
</feature>
<keyword evidence="7" id="KW-1133">Transmembrane helix</keyword>
<evidence type="ECO:0000313" key="11">
    <source>
        <dbReference type="Proteomes" id="UP000009046"/>
    </source>
</evidence>
<dbReference type="PANTHER" id="PTHR45739:SF12">
    <property type="entry name" value="CHONDROITIN SULFATE PROTEOGLYCAN 4-LIKE ISOFORM X2"/>
    <property type="match status" value="1"/>
</dbReference>
<feature type="transmembrane region" description="Helical" evidence="7">
    <location>
        <begin position="2212"/>
        <end position="2233"/>
    </location>
</feature>
<dbReference type="VEuPathDB" id="VectorBase:PHUM210160"/>
<reference evidence="10" key="3">
    <citation type="submission" date="2021-02" db="UniProtKB">
        <authorList>
            <consortium name="EnsemblMetazoa"/>
        </authorList>
    </citation>
    <scope>IDENTIFICATION</scope>
    <source>
        <strain evidence="10">USDA</strain>
    </source>
</reference>
<dbReference type="CDD" id="cd00110">
    <property type="entry name" value="LamG"/>
    <property type="match status" value="2"/>
</dbReference>
<dbReference type="Pfam" id="PF02210">
    <property type="entry name" value="Laminin_G_2"/>
    <property type="match status" value="2"/>
</dbReference>
<dbReference type="GO" id="GO:0009653">
    <property type="term" value="P:anatomical structure morphogenesis"/>
    <property type="evidence" value="ECO:0007669"/>
    <property type="project" value="TreeGrafter"/>
</dbReference>
<dbReference type="OMA" id="QCKVIPL"/>
<dbReference type="FunCoup" id="E0VHI2">
    <property type="interactions" value="14"/>
</dbReference>
<feature type="repeat" description="CSPG" evidence="5">
    <location>
        <begin position="1830"/>
        <end position="1925"/>
    </location>
</feature>
<dbReference type="SMART" id="SM00282">
    <property type="entry name" value="LamG"/>
    <property type="match status" value="2"/>
</dbReference>
<name>E0VHI2_PEDHC</name>
<dbReference type="InterPro" id="IPR039005">
    <property type="entry name" value="CSPG_rpt"/>
</dbReference>
<dbReference type="EnsemblMetazoa" id="PHUM210160-RA">
    <property type="protein sequence ID" value="PHUM210160-PA"/>
    <property type="gene ID" value="PHUM210160"/>
</dbReference>
<keyword evidence="1" id="KW-0732">Signal</keyword>
<dbReference type="eggNOG" id="KOG3597">
    <property type="taxonomic scope" value="Eukaryota"/>
</dbReference>
<proteinExistence type="predicted"/>
<evidence type="ECO:0000313" key="9">
    <source>
        <dbReference type="EMBL" id="EEB12838.1"/>
    </source>
</evidence>
<feature type="domain" description="Laminin G" evidence="8">
    <location>
        <begin position="189"/>
        <end position="367"/>
    </location>
</feature>
<feature type="repeat" description="CSPG" evidence="5">
    <location>
        <begin position="912"/>
        <end position="1006"/>
    </location>
</feature>
<dbReference type="Proteomes" id="UP000009046">
    <property type="component" value="Unassembled WGS sequence"/>
</dbReference>
<dbReference type="InterPro" id="IPR001791">
    <property type="entry name" value="Laminin_G"/>
</dbReference>
<evidence type="ECO:0000259" key="8">
    <source>
        <dbReference type="PROSITE" id="PS50025"/>
    </source>
</evidence>
<dbReference type="Pfam" id="PF16184">
    <property type="entry name" value="Cadherin_3"/>
    <property type="match status" value="12"/>
</dbReference>
<keyword evidence="7" id="KW-0812">Transmembrane</keyword>
<dbReference type="RefSeq" id="XP_002425576.1">
    <property type="nucleotide sequence ID" value="XM_002425531.1"/>
</dbReference>
<dbReference type="InterPro" id="IPR013320">
    <property type="entry name" value="ConA-like_dom_sf"/>
</dbReference>
<feature type="domain" description="Laminin G" evidence="8">
    <location>
        <begin position="7"/>
        <end position="179"/>
    </location>
</feature>
<keyword evidence="11" id="KW-1185">Reference proteome</keyword>
<dbReference type="GeneID" id="8237381"/>
<dbReference type="HOGENOM" id="CLU_000473_1_0_1"/>
<feature type="repeat" description="CSPG" evidence="5">
    <location>
        <begin position="549"/>
        <end position="646"/>
    </location>
</feature>
<dbReference type="EMBL" id="DS235170">
    <property type="protein sequence ID" value="EEB12838.1"/>
    <property type="molecule type" value="Genomic_DNA"/>
</dbReference>
<gene>
    <name evidence="10" type="primary">8237381</name>
    <name evidence="9" type="ORF">Phum_PHUM210160</name>
</gene>
<evidence type="ECO:0000256" key="3">
    <source>
        <dbReference type="ARBA" id="ARBA00023180"/>
    </source>
</evidence>
<feature type="repeat" description="CSPG" evidence="5">
    <location>
        <begin position="1482"/>
        <end position="1572"/>
    </location>
</feature>
<comment type="caution">
    <text evidence="4">Lacks conserved residue(s) required for the propagation of feature annotation.</text>
</comment>
<organism>
    <name type="scientific">Pediculus humanus subsp. corporis</name>
    <name type="common">Body louse</name>
    <dbReference type="NCBI Taxonomy" id="121224"/>
    <lineage>
        <taxon>Eukaryota</taxon>
        <taxon>Metazoa</taxon>
        <taxon>Ecdysozoa</taxon>
        <taxon>Arthropoda</taxon>
        <taxon>Hexapoda</taxon>
        <taxon>Insecta</taxon>
        <taxon>Pterygota</taxon>
        <taxon>Neoptera</taxon>
        <taxon>Paraneoptera</taxon>
        <taxon>Psocodea</taxon>
        <taxon>Troctomorpha</taxon>
        <taxon>Phthiraptera</taxon>
        <taxon>Anoplura</taxon>
        <taxon>Pediculidae</taxon>
        <taxon>Pediculus</taxon>
    </lineage>
</organism>
<dbReference type="InterPro" id="IPR051561">
    <property type="entry name" value="FRAS1_ECM"/>
</dbReference>
<accession>E0VHI2</accession>
<dbReference type="PANTHER" id="PTHR45739">
    <property type="entry name" value="MATRIX PROTEIN, PUTATIVE-RELATED"/>
    <property type="match status" value="1"/>
</dbReference>
<feature type="repeat" description="CSPG" evidence="5">
    <location>
        <begin position="1137"/>
        <end position="1228"/>
    </location>
</feature>
<dbReference type="EMBL" id="AAZO01002425">
    <property type="status" value="NOT_ANNOTATED_CDS"/>
    <property type="molecule type" value="Genomic_DNA"/>
</dbReference>
<reference evidence="9" key="2">
    <citation type="submission" date="2007-04" db="EMBL/GenBank/DDBJ databases">
        <title>The genome of the human body louse.</title>
        <authorList>
            <consortium name="The Human Body Louse Genome Consortium"/>
            <person name="Kirkness E."/>
            <person name="Walenz B."/>
            <person name="Hass B."/>
            <person name="Bruggner R."/>
            <person name="Strausberg R."/>
        </authorList>
    </citation>
    <scope>NUCLEOTIDE SEQUENCE</scope>
    <source>
        <strain evidence="9">USDA</strain>
    </source>
</reference>
<evidence type="ECO:0000256" key="1">
    <source>
        <dbReference type="ARBA" id="ARBA00022729"/>
    </source>
</evidence>
<keyword evidence="7" id="KW-0472">Membrane</keyword>
<dbReference type="CTD" id="8237381"/>
<dbReference type="KEGG" id="phu:Phum_PHUM210160"/>
<protein>
    <submittedName>
        <fullName evidence="9">Chondroitin sulfate proteoglycan 4, putative</fullName>
    </submittedName>
</protein>
<dbReference type="SUPFAM" id="SSF49899">
    <property type="entry name" value="Concanavalin A-like lectins/glucanases"/>
    <property type="match status" value="2"/>
</dbReference>
<dbReference type="STRING" id="121224.E0VHI2"/>
<keyword evidence="2" id="KW-0677">Repeat</keyword>
<feature type="region of interest" description="Disordered" evidence="6">
    <location>
        <begin position="2242"/>
        <end position="2265"/>
    </location>
</feature>